<accession>A0A8K1GBX0</accession>
<name>A0A8K1GBX0_9PASS</name>
<sequence length="110" mass="12530">MENREDLGSYREVSLTLVPVEIMEQIHLESMLRHMENEEVLADSRHGFTKGKSCLTNLWVFCGRFTMMVDGGRALDILYPDLSKAFELPHMTSLSLKWRDIILMGGPVSG</sequence>
<keyword evidence="2" id="KW-1185">Reference proteome</keyword>
<protein>
    <recommendedName>
        <fullName evidence="3">Reverse transcriptase domain-containing protein</fullName>
    </recommendedName>
</protein>
<dbReference type="EMBL" id="SWJQ01000373">
    <property type="protein sequence ID" value="TRZ15322.1"/>
    <property type="molecule type" value="Genomic_DNA"/>
</dbReference>
<dbReference type="AlphaFoldDB" id="A0A8K1GBX0"/>
<dbReference type="OrthoDB" id="416454at2759"/>
<proteinExistence type="predicted"/>
<evidence type="ECO:0000313" key="2">
    <source>
        <dbReference type="Proteomes" id="UP000796761"/>
    </source>
</evidence>
<reference evidence="1" key="1">
    <citation type="submission" date="2019-04" db="EMBL/GenBank/DDBJ databases">
        <title>Genome assembly of Zosterops borbonicus 15179.</title>
        <authorList>
            <person name="Leroy T."/>
            <person name="Anselmetti Y."/>
            <person name="Tilak M.-K."/>
            <person name="Nabholz B."/>
        </authorList>
    </citation>
    <scope>NUCLEOTIDE SEQUENCE</scope>
    <source>
        <strain evidence="1">HGM_15179</strain>
        <tissue evidence="1">Muscle</tissue>
    </source>
</reference>
<comment type="caution">
    <text evidence="1">The sequence shown here is derived from an EMBL/GenBank/DDBJ whole genome shotgun (WGS) entry which is preliminary data.</text>
</comment>
<gene>
    <name evidence="1" type="ORF">HGM15179_011794</name>
</gene>
<evidence type="ECO:0000313" key="1">
    <source>
        <dbReference type="EMBL" id="TRZ15322.1"/>
    </source>
</evidence>
<organism evidence="1 2">
    <name type="scientific">Zosterops borbonicus</name>
    <dbReference type="NCBI Taxonomy" id="364589"/>
    <lineage>
        <taxon>Eukaryota</taxon>
        <taxon>Metazoa</taxon>
        <taxon>Chordata</taxon>
        <taxon>Craniata</taxon>
        <taxon>Vertebrata</taxon>
        <taxon>Euteleostomi</taxon>
        <taxon>Archelosauria</taxon>
        <taxon>Archosauria</taxon>
        <taxon>Dinosauria</taxon>
        <taxon>Saurischia</taxon>
        <taxon>Theropoda</taxon>
        <taxon>Coelurosauria</taxon>
        <taxon>Aves</taxon>
        <taxon>Neognathae</taxon>
        <taxon>Neoaves</taxon>
        <taxon>Telluraves</taxon>
        <taxon>Australaves</taxon>
        <taxon>Passeriformes</taxon>
        <taxon>Sylvioidea</taxon>
        <taxon>Zosteropidae</taxon>
        <taxon>Zosterops</taxon>
    </lineage>
</organism>
<dbReference type="Proteomes" id="UP000796761">
    <property type="component" value="Unassembled WGS sequence"/>
</dbReference>
<evidence type="ECO:0008006" key="3">
    <source>
        <dbReference type="Google" id="ProtNLM"/>
    </source>
</evidence>